<evidence type="ECO:0000256" key="1">
    <source>
        <dbReference type="SAM" id="MobiDB-lite"/>
    </source>
</evidence>
<sequence>MASPQPGFYQSGEPESTSAGSNRADEFGSGNAQLQCRFLLSRGHPIHLEAVGPRGKRDLNSVKQNNDLATNELILSDAPNEAILVKAYIACSWMLLNSIFSIMTKPDSYEHLLLDFIDADNHLFMRSDELVTLNVLFS</sequence>
<proteinExistence type="predicted"/>
<reference evidence="2" key="1">
    <citation type="submission" date="2019-03" db="EMBL/GenBank/DDBJ databases">
        <authorList>
            <person name="Mank J."/>
            <person name="Almeida P."/>
        </authorList>
    </citation>
    <scope>NUCLEOTIDE SEQUENCE</scope>
    <source>
        <strain evidence="2">78183</strain>
    </source>
</reference>
<evidence type="ECO:0000313" key="2">
    <source>
        <dbReference type="EMBL" id="VFU41027.1"/>
    </source>
</evidence>
<dbReference type="SUPFAM" id="SSF55347">
    <property type="entry name" value="Glyceraldehyde-3-phosphate dehydrogenase-like, C-terminal domain"/>
    <property type="match status" value="1"/>
</dbReference>
<dbReference type="EMBL" id="CAADRP010001555">
    <property type="protein sequence ID" value="VFU41027.1"/>
    <property type="molecule type" value="Genomic_DNA"/>
</dbReference>
<accession>A0A6N2LLC5</accession>
<gene>
    <name evidence="2" type="ORF">SVIM_LOCUS239229</name>
</gene>
<organism evidence="2">
    <name type="scientific">Salix viminalis</name>
    <name type="common">Common osier</name>
    <name type="synonym">Basket willow</name>
    <dbReference type="NCBI Taxonomy" id="40686"/>
    <lineage>
        <taxon>Eukaryota</taxon>
        <taxon>Viridiplantae</taxon>
        <taxon>Streptophyta</taxon>
        <taxon>Embryophyta</taxon>
        <taxon>Tracheophyta</taxon>
        <taxon>Spermatophyta</taxon>
        <taxon>Magnoliopsida</taxon>
        <taxon>eudicotyledons</taxon>
        <taxon>Gunneridae</taxon>
        <taxon>Pentapetalae</taxon>
        <taxon>rosids</taxon>
        <taxon>fabids</taxon>
        <taxon>Malpighiales</taxon>
        <taxon>Salicaceae</taxon>
        <taxon>Saliceae</taxon>
        <taxon>Salix</taxon>
    </lineage>
</organism>
<feature type="region of interest" description="Disordered" evidence="1">
    <location>
        <begin position="1"/>
        <end position="26"/>
    </location>
</feature>
<dbReference type="AlphaFoldDB" id="A0A6N2LLC5"/>
<protein>
    <submittedName>
        <fullName evidence="2">Uncharacterized protein</fullName>
    </submittedName>
</protein>
<name>A0A6N2LLC5_SALVM</name>